<protein>
    <submittedName>
        <fullName evidence="1">Uncharacterized protein</fullName>
    </submittedName>
</protein>
<dbReference type="InterPro" id="IPR007777">
    <property type="entry name" value="DUF685"/>
</dbReference>
<sequence length="270" mass="30575">MADDQDKLLIDEEETVQIKDLNRVKIVNNNDLLLLDDGVASSNAITFKDFLETTKDKTFKGEGLSYFKEIIKSTIAEELAANTDFVETIYTKIINKLINNDSTNLSSLYRKIRSSLESGISSTTLSKDDYLLTLRIFGTIEKTPVPKQLLGLPSQYLPIGNKTSGTTFHPYEYKGKRTIINMDNYGNVTLYCNKSSDDEPIYLDIDIDIKHQKNGSKALYVGYSDESQKNLVYLHQGSSSVSIRVPMYKGWYIQKRTHISGNSVPYFCKL</sequence>
<name>A0A9N7APP6_BORBG</name>
<dbReference type="AlphaFoldDB" id="A0A9N7APP6"/>
<dbReference type="RefSeq" id="WP_015056665.1">
    <property type="nucleotide sequence ID" value="NC_019006.1"/>
</dbReference>
<organism evidence="1">
    <name type="scientific">Borreliella burgdorferi 297</name>
    <dbReference type="NCBI Taxonomy" id="521009"/>
    <lineage>
        <taxon>Bacteria</taxon>
        <taxon>Pseudomonadati</taxon>
        <taxon>Spirochaetota</taxon>
        <taxon>Spirochaetia</taxon>
        <taxon>Spirochaetales</taxon>
        <taxon>Borreliaceae</taxon>
        <taxon>Borreliella</taxon>
    </lineage>
</organism>
<dbReference type="Pfam" id="PF05085">
    <property type="entry name" value="DUF685"/>
    <property type="match status" value="1"/>
</dbReference>
<proteinExistence type="predicted"/>
<accession>A0A9N7APP6</accession>
<gene>
    <name evidence="1" type="ORF">Bbu297_S22</name>
</gene>
<evidence type="ECO:0000313" key="1">
    <source>
        <dbReference type="EMBL" id="ADQ44824.1"/>
    </source>
</evidence>
<keyword evidence="1" id="KW-0614">Plasmid</keyword>
<geneLocation type="plasmid" evidence="1">
    <name>297_cp32-3</name>
</geneLocation>
<reference evidence="1" key="1">
    <citation type="journal article" date="2011" name="J. Bacteriol.">
        <title>Whole-genome sequences of thirteen isolates of Borrelia burgdorferi.</title>
        <authorList>
            <person name="Schutzer S.E."/>
            <person name="Fraser-Liggett C.M."/>
            <person name="Casjens S.R."/>
            <person name="Qiu W.G."/>
            <person name="Dunn J.J."/>
            <person name="Mongodin E.F."/>
            <person name="Luft B.J."/>
        </authorList>
    </citation>
    <scope>NUCLEOTIDE SEQUENCE [LARGE SCALE GENOMIC DNA]</scope>
    <source>
        <strain evidence="1">297</strain>
    </source>
</reference>
<dbReference type="EMBL" id="CP002269">
    <property type="protein sequence ID" value="ADQ44824.1"/>
    <property type="molecule type" value="Genomic_DNA"/>
</dbReference>